<reference evidence="1 2" key="1">
    <citation type="submission" date="2022-02" db="EMBL/GenBank/DDBJ databases">
        <authorList>
            <person name="Min J."/>
        </authorList>
    </citation>
    <scope>NUCLEOTIDE SEQUENCE [LARGE SCALE GENOMIC DNA]</scope>
    <source>
        <strain evidence="1 2">GR10-1</strain>
    </source>
</reference>
<gene>
    <name evidence="1" type="ORF">MKP09_11465</name>
</gene>
<keyword evidence="2" id="KW-1185">Reference proteome</keyword>
<evidence type="ECO:0000313" key="1">
    <source>
        <dbReference type="EMBL" id="MCH5598482.1"/>
    </source>
</evidence>
<dbReference type="Proteomes" id="UP001202248">
    <property type="component" value="Unassembled WGS sequence"/>
</dbReference>
<evidence type="ECO:0008006" key="3">
    <source>
        <dbReference type="Google" id="ProtNLM"/>
    </source>
</evidence>
<accession>A0ABS9SJC5</accession>
<organism evidence="1 2">
    <name type="scientific">Niabella ginsengisoli</name>
    <dbReference type="NCBI Taxonomy" id="522298"/>
    <lineage>
        <taxon>Bacteria</taxon>
        <taxon>Pseudomonadati</taxon>
        <taxon>Bacteroidota</taxon>
        <taxon>Chitinophagia</taxon>
        <taxon>Chitinophagales</taxon>
        <taxon>Chitinophagaceae</taxon>
        <taxon>Niabella</taxon>
    </lineage>
</organism>
<dbReference type="RefSeq" id="WP_240830712.1">
    <property type="nucleotide sequence ID" value="NZ_JAKWBL010000002.1"/>
</dbReference>
<dbReference type="Gene3D" id="3.30.470.10">
    <property type="match status" value="1"/>
</dbReference>
<name>A0ABS9SJC5_9BACT</name>
<dbReference type="InterPro" id="IPR036038">
    <property type="entry name" value="Aminotransferase-like"/>
</dbReference>
<proteinExistence type="predicted"/>
<dbReference type="SUPFAM" id="SSF56752">
    <property type="entry name" value="D-aminoacid aminotransferase-like PLP-dependent enzymes"/>
    <property type="match status" value="1"/>
</dbReference>
<protein>
    <recommendedName>
        <fullName evidence="3">Branched-chain amino acid aminotransferase</fullName>
    </recommendedName>
</protein>
<dbReference type="InterPro" id="IPR043131">
    <property type="entry name" value="BCAT-like_N"/>
</dbReference>
<comment type="caution">
    <text evidence="1">The sequence shown here is derived from an EMBL/GenBank/DDBJ whole genome shotgun (WGS) entry which is preliminary data.</text>
</comment>
<evidence type="ECO:0000313" key="2">
    <source>
        <dbReference type="Proteomes" id="UP001202248"/>
    </source>
</evidence>
<sequence length="55" mass="6601">MLKICYNGHYYSEHEAILQAGNKSYRYGDGFFETIRVWKNEILLSSYHKKELKKV</sequence>
<dbReference type="EMBL" id="JAKWBL010000002">
    <property type="protein sequence ID" value="MCH5598482.1"/>
    <property type="molecule type" value="Genomic_DNA"/>
</dbReference>